<feature type="compositionally biased region" description="Basic and acidic residues" evidence="19">
    <location>
        <begin position="1236"/>
        <end position="1268"/>
    </location>
</feature>
<keyword evidence="11" id="KW-0804">Transcription</keyword>
<dbReference type="CTD" id="8231680"/>
<keyword evidence="7" id="KW-0007">Acetylation</keyword>
<keyword evidence="10" id="KW-0090">Biological rhythms</keyword>
<feature type="region of interest" description="Disordered" evidence="19">
    <location>
        <begin position="492"/>
        <end position="515"/>
    </location>
</feature>
<evidence type="ECO:0000256" key="12">
    <source>
        <dbReference type="ARBA" id="ARBA00023242"/>
    </source>
</evidence>
<dbReference type="SUPFAM" id="SSF47762">
    <property type="entry name" value="PAH2 domain"/>
    <property type="match status" value="3"/>
</dbReference>
<dbReference type="GeneID" id="8231680"/>
<proteinExistence type="predicted"/>
<dbReference type="InterPro" id="IPR013194">
    <property type="entry name" value="HDAC_interact_dom"/>
</dbReference>
<accession>E0VCL2</accession>
<dbReference type="OMA" id="ANTWCIF"/>
<feature type="region of interest" description="Disordered" evidence="19">
    <location>
        <begin position="57"/>
        <end position="103"/>
    </location>
</feature>
<evidence type="ECO:0000313" key="22">
    <source>
        <dbReference type="EnsemblMetazoa" id="PHUM089280-PA"/>
    </source>
</evidence>
<evidence type="ECO:0000256" key="15">
    <source>
        <dbReference type="ARBA" id="ARBA00068512"/>
    </source>
</evidence>
<dbReference type="InterPro" id="IPR036600">
    <property type="entry name" value="PAH_sf"/>
</dbReference>
<reference evidence="21" key="2">
    <citation type="submission" date="2007-04" db="EMBL/GenBank/DDBJ databases">
        <title>The genome of the human body louse.</title>
        <authorList>
            <consortium name="The Human Body Louse Genome Consortium"/>
            <person name="Kirkness E."/>
            <person name="Walenz B."/>
            <person name="Hass B."/>
            <person name="Bruggner R."/>
            <person name="Strausberg R."/>
        </authorList>
    </citation>
    <scope>NUCLEOTIDE SEQUENCE</scope>
    <source>
        <strain evidence="21">USDA</strain>
    </source>
</reference>
<keyword evidence="12 18" id="KW-0539">Nucleus</keyword>
<feature type="region of interest" description="Disordered" evidence="19">
    <location>
        <begin position="141"/>
        <end position="163"/>
    </location>
</feature>
<dbReference type="Proteomes" id="UP000009046">
    <property type="component" value="Unassembled WGS sequence"/>
</dbReference>
<feature type="compositionally biased region" description="Low complexity" evidence="19">
    <location>
        <begin position="290"/>
        <end position="300"/>
    </location>
</feature>
<evidence type="ECO:0000256" key="3">
    <source>
        <dbReference type="ARBA" id="ARBA00022499"/>
    </source>
</evidence>
<evidence type="ECO:0000256" key="5">
    <source>
        <dbReference type="ARBA" id="ARBA00022737"/>
    </source>
</evidence>
<sequence>MKRLLDEGPTSGPGPGKEGLYARATPMSPPHHLLGNNISSGTQSMMTNVQSVLHLTTNHPTQPGSSAPNIISGQPSNVAQHTNPPIHSTGSLQNYSKDGGNPGLATVQYQYSALPLPTKNNVHNLPGQPHAAQPLHLRHKVHASSGVSSQGPGTPPSGTPQSNFQKLKVEDALSYLDQVKLKFGSEPQVYNDFLDIMKEFKSQSIDTPGVIQRVSNLFKGHPELIVGFNTFLPPGYKIEVQSNEQGFAFQVSVSMPSPTAATNTLIQTSHHSIPSGGQNDMIPLLQNVSKHNSNNLNSHSGRGTPPQQTNAHYSHQQTSAGTNNILRGPSPAPGPSHLSITPQQAHLAVSHALSNVDSVHPTPQSQPVEFNHAINYVNKIKNRFQGQPDKYKRFLEILHTYQKEQRNIKEGTSGPGKHLTEAEVYSQVSKLFEHQEDLLAEFGQFLPDATSHLNSRNVPGVEHQNIVRKSANMKSSNYALNVSRDSNYIQTVPDREAPRGPLVGSGPVNKQSHSQLKRSSSFSASGIQKKHKIASWRDVTLADAAKYASLSDYGFFDKVRKSLKNQEVYENFLRCLTLFNEEIISKSELVQLITPFLGRFPEQLRWFKDFVGFSESKHVPNNLRQDRPTGDLAMEIDYSTCKRLGASYCALPKSYVQPKCSGRTALCKEVLNDTWVSFPSWSEDSTFVTSRKTQYEEYIYRCEDERFELDVVIETNGATVRVLEAVQKKISRMSPEEAQKFRLDDTLGGTSPTIHVRALKRVYGDKASDMLDGLKKNPLVAIPVVLRRLRAKEEEWREAQKGFNKLWREQNEKYYLKSLDHQGMNFKQSDLKALRSKGLFNEIETLFDERHEQNEENNLDSGQIITGPHLILQYKDKSILDDAANLLIHHVKRLSGIQKDDKHKMKLILRHFIPDLFHHTRQELSDDEKDSFDDKDDMEVFTSLGNEKNSEQLSKKPKNNTNLCNGGGPLSSKPDDESYSLFMANNNWYLFLRLHHILCERLTKMYERACILSEEEAKYKMDRKESTSLALRLKPRSEIEVEDYYPAFLEMIKNVLDGNMDSNAYEDTLREMFGIHAYIAFTMDKVVTYAVRQLQHIVCDEAPQECIEIFHQELKRGGAGGFCSTAHQRVHAEMAYQKRLEQILADENCFKIYIYKIDCKITFELLDNEMEEPEPANESEKWANYVNNYASSIRNNPDDDEHSLELNDLPRSEKPVFLPRNARSWRKLYAKQKFGSKQEGESGKDKDADKNNEKSEEEDGIKREEKSPPSRIVVPEVESCISAYDNSECRFNLNSYKILFVINKENLLYKKNAFSKAKKSHPWLTKSKNKKFKAWNDRWVECNVADQELKNCTDWLMGKGSDVVPNRTKILTDNDLTKPPYVPYNRYKVEKLE</sequence>
<dbReference type="EMBL" id="AAZO01001064">
    <property type="status" value="NOT_ANNOTATED_CDS"/>
    <property type="molecule type" value="Genomic_DNA"/>
</dbReference>
<protein>
    <recommendedName>
        <fullName evidence="15">Paired amphipathic helix protein Sin3a</fullName>
    </recommendedName>
    <alternativeName>
        <fullName evidence="16">Histone deacetylase complex subunit Sin3a</fullName>
    </alternativeName>
    <alternativeName>
        <fullName evidence="17">Transcriptional corepressor Sin3a</fullName>
    </alternativeName>
</protein>
<dbReference type="GO" id="GO:0070822">
    <property type="term" value="C:Sin3-type complex"/>
    <property type="evidence" value="ECO:0007669"/>
    <property type="project" value="TreeGrafter"/>
</dbReference>
<evidence type="ECO:0000256" key="4">
    <source>
        <dbReference type="ARBA" id="ARBA00022553"/>
    </source>
</evidence>
<dbReference type="FunFam" id="1.20.1160.11:FF:000002">
    <property type="entry name" value="Paired amphipathic helix protein SIN3"/>
    <property type="match status" value="1"/>
</dbReference>
<dbReference type="eggNOG" id="KOG4204">
    <property type="taxonomic scope" value="Eukaryota"/>
</dbReference>
<feature type="region of interest" description="Disordered" evidence="19">
    <location>
        <begin position="943"/>
        <end position="970"/>
    </location>
</feature>
<evidence type="ECO:0000256" key="8">
    <source>
        <dbReference type="ARBA" id="ARBA00023015"/>
    </source>
</evidence>
<dbReference type="FunCoup" id="E0VCL2">
    <property type="interactions" value="1520"/>
</dbReference>
<dbReference type="FunFam" id="1.20.1160.11:FF:000004">
    <property type="entry name" value="Paired amphipathic helix protein Sin3a"/>
    <property type="match status" value="1"/>
</dbReference>
<organism>
    <name type="scientific">Pediculus humanus subsp. corporis</name>
    <name type="common">Body louse</name>
    <dbReference type="NCBI Taxonomy" id="121224"/>
    <lineage>
        <taxon>Eukaryota</taxon>
        <taxon>Metazoa</taxon>
        <taxon>Ecdysozoa</taxon>
        <taxon>Arthropoda</taxon>
        <taxon>Hexapoda</taxon>
        <taxon>Insecta</taxon>
        <taxon>Pterygota</taxon>
        <taxon>Neoptera</taxon>
        <taxon>Paraneoptera</taxon>
        <taxon>Psocodea</taxon>
        <taxon>Troctomorpha</taxon>
        <taxon>Phthiraptera</taxon>
        <taxon>Anoplura</taxon>
        <taxon>Pediculidae</taxon>
        <taxon>Pediculus</taxon>
    </lineage>
</organism>
<evidence type="ECO:0000256" key="16">
    <source>
        <dbReference type="ARBA" id="ARBA00075105"/>
    </source>
</evidence>
<dbReference type="PANTHER" id="PTHR12346">
    <property type="entry name" value="SIN3B-RELATED"/>
    <property type="match status" value="1"/>
</dbReference>
<evidence type="ECO:0000256" key="1">
    <source>
        <dbReference type="ARBA" id="ARBA00004604"/>
    </source>
</evidence>
<dbReference type="EnsemblMetazoa" id="PHUM089280-RA">
    <property type="protein sequence ID" value="PHUM089280-PA"/>
    <property type="gene ID" value="PHUM089280"/>
</dbReference>
<keyword evidence="9" id="KW-0175">Coiled coil</keyword>
<keyword evidence="3" id="KW-1017">Isopeptide bond</keyword>
<dbReference type="STRING" id="121224.E0VCL2"/>
<keyword evidence="8" id="KW-0805">Transcription regulation</keyword>
<feature type="region of interest" description="Disordered" evidence="19">
    <location>
        <begin position="1233"/>
        <end position="1269"/>
    </location>
</feature>
<feature type="domain" description="Histone deacetylase interacting" evidence="20">
    <location>
        <begin position="640"/>
        <end position="740"/>
    </location>
</feature>
<dbReference type="VEuPathDB" id="VectorBase:PHUM089280"/>
<feature type="region of interest" description="Disordered" evidence="19">
    <location>
        <begin position="1"/>
        <end position="20"/>
    </location>
</feature>
<dbReference type="KEGG" id="phu:Phum_PHUM089280"/>
<dbReference type="Gene3D" id="1.20.1160.11">
    <property type="entry name" value="Paired amphipathic helix"/>
    <property type="match status" value="3"/>
</dbReference>
<dbReference type="OrthoDB" id="10265969at2759"/>
<evidence type="ECO:0000256" key="18">
    <source>
        <dbReference type="PROSITE-ProRule" id="PRU00810"/>
    </source>
</evidence>
<evidence type="ECO:0000313" key="23">
    <source>
        <dbReference type="Proteomes" id="UP000009046"/>
    </source>
</evidence>
<dbReference type="PANTHER" id="PTHR12346:SF0">
    <property type="entry name" value="SIN3A, ISOFORM G"/>
    <property type="match status" value="1"/>
</dbReference>
<dbReference type="HOGENOM" id="CLU_001360_0_0_1"/>
<comment type="subunit">
    <text evidence="14">Interacts with ARID4B, BRMS1L, HCFC1, HDAC1, HDAC2, MXI1, SAP30L, SAP130, SFPQ and TOPORS. Interacts with OGT (via TPRs 1-6); the interaction mediates transcriptional repression in parallel with histone deacetylase. Interacts with BAZ2A, MXD1, MXD3, MXD4, MBD2, DACH1, NCOR1, NR4A2, REST, RLIM, SAP30, SETDB1, SMYD2, and SUDS3. Interacts with PHF12 in a complex composed of HDAC1, PHF12 and SAP30. Interacts with TET1; the interaction recruits SIN3A to gene promoters. The large PER complex involved in the histone deacetylation is composed of at least HDAC1, PER2, SFPQ and SIN3A. Interacts with KLF11. Interacts with PPHLN1. Found in a complex with YY1, GON4L and HDAC1. Interacts (via PAH2) with FOXK1. Interacts with FOXK2. Found in a complex composed of at least SINHCAF, SIN3A, HDAC1, SAP30, RBBP4, OGT and TET1. Interacts with SINHCAF. Interacts with SPHK2.</text>
</comment>
<dbReference type="Pfam" id="PF02671">
    <property type="entry name" value="PAH"/>
    <property type="match status" value="3"/>
</dbReference>
<dbReference type="GO" id="GO:0003714">
    <property type="term" value="F:transcription corepressor activity"/>
    <property type="evidence" value="ECO:0007669"/>
    <property type="project" value="InterPro"/>
</dbReference>
<dbReference type="GO" id="GO:0061629">
    <property type="term" value="F:RNA polymerase II-specific DNA-binding transcription factor binding"/>
    <property type="evidence" value="ECO:0007669"/>
    <property type="project" value="UniProtKB-ARBA"/>
</dbReference>
<gene>
    <name evidence="22" type="primary">8231680</name>
    <name evidence="21" type="ORF">Phum_PHUM089280</name>
</gene>
<dbReference type="SMART" id="SM00761">
    <property type="entry name" value="HDAC_interact"/>
    <property type="match status" value="1"/>
</dbReference>
<feature type="compositionally biased region" description="Polar residues" evidence="19">
    <location>
        <begin position="305"/>
        <end position="325"/>
    </location>
</feature>
<dbReference type="GO" id="GO:0005730">
    <property type="term" value="C:nucleolus"/>
    <property type="evidence" value="ECO:0007669"/>
    <property type="project" value="UniProtKB-SubCell"/>
</dbReference>
<dbReference type="InParanoid" id="E0VCL2"/>
<evidence type="ECO:0000256" key="17">
    <source>
        <dbReference type="ARBA" id="ARBA00081271"/>
    </source>
</evidence>
<dbReference type="Pfam" id="PF08295">
    <property type="entry name" value="Sin3_corepress"/>
    <property type="match status" value="1"/>
</dbReference>
<name>E0VCL2_PEDHC</name>
<dbReference type="InterPro" id="IPR039774">
    <property type="entry name" value="Sin3-like"/>
</dbReference>
<dbReference type="GO" id="GO:0048511">
    <property type="term" value="P:rhythmic process"/>
    <property type="evidence" value="ECO:0007669"/>
    <property type="project" value="UniProtKB-KW"/>
</dbReference>
<evidence type="ECO:0000256" key="2">
    <source>
        <dbReference type="ARBA" id="ARBA00022491"/>
    </source>
</evidence>
<dbReference type="Pfam" id="PF16879">
    <property type="entry name" value="Sin3a_C"/>
    <property type="match status" value="1"/>
</dbReference>
<keyword evidence="4" id="KW-0597">Phosphoprotein</keyword>
<reference evidence="21" key="1">
    <citation type="submission" date="2007-04" db="EMBL/GenBank/DDBJ databases">
        <title>Annotation of Pediculus humanus corporis strain USDA.</title>
        <authorList>
            <person name="Kirkness E."/>
            <person name="Hannick L."/>
            <person name="Hass B."/>
            <person name="Bruggner R."/>
            <person name="Lawson D."/>
            <person name="Bidwell S."/>
            <person name="Joardar V."/>
            <person name="Caler E."/>
            <person name="Walenz B."/>
            <person name="Inman J."/>
            <person name="Schobel S."/>
            <person name="Galinsky K."/>
            <person name="Amedeo P."/>
            <person name="Strausberg R."/>
        </authorList>
    </citation>
    <scope>NUCLEOTIDE SEQUENCE</scope>
    <source>
        <strain evidence="21">USDA</strain>
    </source>
</reference>
<keyword evidence="5" id="KW-0677">Repeat</keyword>
<dbReference type="GO" id="GO:0000122">
    <property type="term" value="P:negative regulation of transcription by RNA polymerase II"/>
    <property type="evidence" value="ECO:0007669"/>
    <property type="project" value="TreeGrafter"/>
</dbReference>
<keyword evidence="23" id="KW-1185">Reference proteome</keyword>
<dbReference type="RefSeq" id="XP_002423856.1">
    <property type="nucleotide sequence ID" value="XM_002423811.1"/>
</dbReference>
<evidence type="ECO:0000256" key="19">
    <source>
        <dbReference type="SAM" id="MobiDB-lite"/>
    </source>
</evidence>
<dbReference type="InterPro" id="IPR031693">
    <property type="entry name" value="Sin3_C"/>
</dbReference>
<evidence type="ECO:0000259" key="20">
    <source>
        <dbReference type="SMART" id="SM00761"/>
    </source>
</evidence>
<evidence type="ECO:0000256" key="9">
    <source>
        <dbReference type="ARBA" id="ARBA00023054"/>
    </source>
</evidence>
<dbReference type="InterPro" id="IPR003822">
    <property type="entry name" value="PAH"/>
</dbReference>
<dbReference type="FunFam" id="1.20.1160.11:FF:000001">
    <property type="entry name" value="Paired amphipathic helix protein Sin3"/>
    <property type="match status" value="1"/>
</dbReference>
<evidence type="ECO:0000313" key="21">
    <source>
        <dbReference type="EMBL" id="EEB11118.1"/>
    </source>
</evidence>
<evidence type="ECO:0000256" key="6">
    <source>
        <dbReference type="ARBA" id="ARBA00022843"/>
    </source>
</evidence>
<evidence type="ECO:0000256" key="7">
    <source>
        <dbReference type="ARBA" id="ARBA00022990"/>
    </source>
</evidence>
<dbReference type="EMBL" id="DS235059">
    <property type="protein sequence ID" value="EEB11118.1"/>
    <property type="molecule type" value="Genomic_DNA"/>
</dbReference>
<evidence type="ECO:0000256" key="11">
    <source>
        <dbReference type="ARBA" id="ARBA00023163"/>
    </source>
</evidence>
<reference evidence="22" key="3">
    <citation type="submission" date="2020-05" db="UniProtKB">
        <authorList>
            <consortium name="EnsemblMetazoa"/>
        </authorList>
    </citation>
    <scope>IDENTIFICATION</scope>
    <source>
        <strain evidence="22">USDA</strain>
    </source>
</reference>
<dbReference type="PROSITE" id="PS51477">
    <property type="entry name" value="PAH"/>
    <property type="match status" value="3"/>
</dbReference>
<comment type="subcellular location">
    <subcellularLocation>
        <location evidence="1">Nucleus</location>
        <location evidence="1">Nucleolus</location>
    </subcellularLocation>
</comment>
<evidence type="ECO:0000256" key="10">
    <source>
        <dbReference type="ARBA" id="ARBA00023108"/>
    </source>
</evidence>
<comment type="function">
    <text evidence="13">Acts as a transcriptional repressor. Corepressor for REST. Interacts with MXI1 to repress MYC responsive genes and antagonize MYC oncogenic activities. Also interacts with MXD1-MAX heterodimers to repress transcription by tethering SIN3A to DNA. Acts cooperatively with OGT to repress transcription in parallel with histone deacetylation. Involved in the control of the circadian rhythms. Required for the transcriptional repression of circadian target genes, such as PER1, mediated by the large PER complex through histone deacetylation. Cooperates with FOXK1 to regulate cell cycle progression probably by repressing cell cycle inhibitor genes expression. Required for cortical neuron differentiation and callosal axon elongation.</text>
</comment>
<evidence type="ECO:0000256" key="14">
    <source>
        <dbReference type="ARBA" id="ARBA00061761"/>
    </source>
</evidence>
<feature type="compositionally biased region" description="Polar residues" evidence="19">
    <location>
        <begin position="57"/>
        <end position="96"/>
    </location>
</feature>
<keyword evidence="2" id="KW-0678">Repressor</keyword>
<keyword evidence="6" id="KW-0832">Ubl conjugation</keyword>
<feature type="region of interest" description="Disordered" evidence="19">
    <location>
        <begin position="290"/>
        <end position="343"/>
    </location>
</feature>
<evidence type="ECO:0000256" key="13">
    <source>
        <dbReference type="ARBA" id="ARBA00056268"/>
    </source>
</evidence>